<name>A0A5J4UIY0_9EUKA</name>
<dbReference type="AlphaFoldDB" id="A0A5J4UIY0"/>
<evidence type="ECO:0000313" key="5">
    <source>
        <dbReference type="Proteomes" id="UP000324800"/>
    </source>
</evidence>
<dbReference type="PANTHER" id="PTHR44830:SF1">
    <property type="entry name" value="TR-TYPE G DOMAIN-CONTAINING PROTEIN"/>
    <property type="match status" value="1"/>
</dbReference>
<feature type="domain" description="GTP-eEF1A C-terminal" evidence="3">
    <location>
        <begin position="36"/>
        <end position="89"/>
    </location>
</feature>
<evidence type="ECO:0000259" key="3">
    <source>
        <dbReference type="Pfam" id="PF22594"/>
    </source>
</evidence>
<comment type="caution">
    <text evidence="4">The sequence shown here is derived from an EMBL/GenBank/DDBJ whole genome shotgun (WGS) entry which is preliminary data.</text>
</comment>
<dbReference type="InterPro" id="IPR009001">
    <property type="entry name" value="Transl_elong_EF1A/Init_IF2_C"/>
</dbReference>
<dbReference type="SUPFAM" id="SSF50465">
    <property type="entry name" value="EF-Tu/eEF-1alpha/eIF2-gamma C-terminal domain"/>
    <property type="match status" value="1"/>
</dbReference>
<keyword evidence="1" id="KW-0547">Nucleotide-binding</keyword>
<protein>
    <submittedName>
        <fullName evidence="4">Putative elongation factor 1 alpha</fullName>
    </submittedName>
</protein>
<keyword evidence="4" id="KW-0648">Protein biosynthesis</keyword>
<dbReference type="Pfam" id="PF22594">
    <property type="entry name" value="GTP-eEF1A_C"/>
    <property type="match status" value="1"/>
</dbReference>
<dbReference type="GO" id="GO:0003746">
    <property type="term" value="F:translation elongation factor activity"/>
    <property type="evidence" value="ECO:0007669"/>
    <property type="project" value="UniProtKB-KW"/>
</dbReference>
<dbReference type="Gene3D" id="2.40.30.10">
    <property type="entry name" value="Translation factors"/>
    <property type="match status" value="1"/>
</dbReference>
<evidence type="ECO:0000256" key="1">
    <source>
        <dbReference type="ARBA" id="ARBA00022741"/>
    </source>
</evidence>
<keyword evidence="2" id="KW-0342">GTP-binding</keyword>
<dbReference type="EMBL" id="SNRW01015102">
    <property type="protein sequence ID" value="KAA6370746.1"/>
    <property type="molecule type" value="Genomic_DNA"/>
</dbReference>
<gene>
    <name evidence="4" type="ORF">EZS28_033727</name>
</gene>
<sequence>MSECMIADLSVKNIKKGFVCGDSKQDPLPEAESLLVKVIIIQHSGLIQNGYSQVLDCDTTHIAFKFIMIPIKIDRRTNKEYEQKSKSIKT</sequence>
<evidence type="ECO:0000256" key="2">
    <source>
        <dbReference type="ARBA" id="ARBA00023134"/>
    </source>
</evidence>
<dbReference type="InterPro" id="IPR054696">
    <property type="entry name" value="GTP-eEF1A_C"/>
</dbReference>
<dbReference type="PANTHER" id="PTHR44830">
    <property type="entry name" value="ELONGATION FACTOR 1 ALPHA"/>
    <property type="match status" value="1"/>
</dbReference>
<organism evidence="4 5">
    <name type="scientific">Streblomastix strix</name>
    <dbReference type="NCBI Taxonomy" id="222440"/>
    <lineage>
        <taxon>Eukaryota</taxon>
        <taxon>Metamonada</taxon>
        <taxon>Preaxostyla</taxon>
        <taxon>Oxymonadida</taxon>
        <taxon>Streblomastigidae</taxon>
        <taxon>Streblomastix</taxon>
    </lineage>
</organism>
<dbReference type="GO" id="GO:0005525">
    <property type="term" value="F:GTP binding"/>
    <property type="evidence" value="ECO:0007669"/>
    <property type="project" value="UniProtKB-KW"/>
</dbReference>
<reference evidence="4 5" key="1">
    <citation type="submission" date="2019-03" db="EMBL/GenBank/DDBJ databases">
        <title>Single cell metagenomics reveals metabolic interactions within the superorganism composed of flagellate Streblomastix strix and complex community of Bacteroidetes bacteria on its surface.</title>
        <authorList>
            <person name="Treitli S.C."/>
            <person name="Kolisko M."/>
            <person name="Husnik F."/>
            <person name="Keeling P."/>
            <person name="Hampl V."/>
        </authorList>
    </citation>
    <scope>NUCLEOTIDE SEQUENCE [LARGE SCALE GENOMIC DNA]</scope>
    <source>
        <strain evidence="4">ST1C</strain>
    </source>
</reference>
<accession>A0A5J4UIY0</accession>
<keyword evidence="4" id="KW-0251">Elongation factor</keyword>
<proteinExistence type="predicted"/>
<dbReference type="Proteomes" id="UP000324800">
    <property type="component" value="Unassembled WGS sequence"/>
</dbReference>
<evidence type="ECO:0000313" key="4">
    <source>
        <dbReference type="EMBL" id="KAA6370746.1"/>
    </source>
</evidence>